<evidence type="ECO:0008006" key="3">
    <source>
        <dbReference type="Google" id="ProtNLM"/>
    </source>
</evidence>
<protein>
    <recommendedName>
        <fullName evidence="3">Transposase zinc-binding domain-containing protein</fullName>
    </recommendedName>
</protein>
<name>A0A4S3KCG8_9GAMM</name>
<evidence type="ECO:0000313" key="2">
    <source>
        <dbReference type="Proteomes" id="UP000306317"/>
    </source>
</evidence>
<keyword evidence="2" id="KW-1185">Reference proteome</keyword>
<sequence length="74" mass="8048">MALIRMGDDGRITYGGDKARLRELVSKLTDPPRARKGCRRALAGGQFFTFCGETDMGHTLPVLCTECGGTMRLA</sequence>
<proteinExistence type="predicted"/>
<evidence type="ECO:0000313" key="1">
    <source>
        <dbReference type="EMBL" id="THD06117.1"/>
    </source>
</evidence>
<accession>A0A4S3KCG8</accession>
<organism evidence="1 2">
    <name type="scientific">Rhodanobacter lindaniclasticus</name>
    <dbReference type="NCBI Taxonomy" id="75310"/>
    <lineage>
        <taxon>Bacteria</taxon>
        <taxon>Pseudomonadati</taxon>
        <taxon>Pseudomonadota</taxon>
        <taxon>Gammaproteobacteria</taxon>
        <taxon>Lysobacterales</taxon>
        <taxon>Rhodanobacteraceae</taxon>
        <taxon>Rhodanobacter</taxon>
    </lineage>
</organism>
<reference evidence="1 2" key="1">
    <citation type="submission" date="2017-02" db="EMBL/GenBank/DDBJ databases">
        <title>Whole genome sequencing of Rhodanobacter lindaniclasticus DSM 17932.</title>
        <authorList>
            <person name="Kumar S."/>
            <person name="Patil P."/>
            <person name="Patil P.B."/>
        </authorList>
    </citation>
    <scope>NUCLEOTIDE SEQUENCE [LARGE SCALE GENOMIC DNA]</scope>
    <source>
        <strain evidence="1 2">DSM 17932</strain>
    </source>
</reference>
<dbReference type="EMBL" id="MWIO01000045">
    <property type="protein sequence ID" value="THD06117.1"/>
    <property type="molecule type" value="Genomic_DNA"/>
</dbReference>
<dbReference type="AlphaFoldDB" id="A0A4S3KCG8"/>
<dbReference type="Proteomes" id="UP000306317">
    <property type="component" value="Unassembled WGS sequence"/>
</dbReference>
<gene>
    <name evidence="1" type="ORF">B1991_14335</name>
</gene>
<comment type="caution">
    <text evidence="1">The sequence shown here is derived from an EMBL/GenBank/DDBJ whole genome shotgun (WGS) entry which is preliminary data.</text>
</comment>